<evidence type="ECO:0000256" key="7">
    <source>
        <dbReference type="ARBA" id="ARBA00023141"/>
    </source>
</evidence>
<evidence type="ECO:0000256" key="6">
    <source>
        <dbReference type="ARBA" id="ARBA00022822"/>
    </source>
</evidence>
<dbReference type="EC" id="5.3.1.24" evidence="3 9"/>
<protein>
    <recommendedName>
        <fullName evidence="4 9">N-(5'-phosphoribosyl)anthranilate isomerase</fullName>
        <shortName evidence="9">PRAI</shortName>
        <ecNumber evidence="3 9">5.3.1.24</ecNumber>
    </recommendedName>
</protein>
<comment type="pathway">
    <text evidence="2 9">Amino-acid biosynthesis; L-tryptophan biosynthesis; L-tryptophan from chorismate: step 3/5.</text>
</comment>
<comment type="catalytic activity">
    <reaction evidence="1 9">
        <text>N-(5-phospho-beta-D-ribosyl)anthranilate = 1-(2-carboxyphenylamino)-1-deoxy-D-ribulose 5-phosphate</text>
        <dbReference type="Rhea" id="RHEA:21540"/>
        <dbReference type="ChEBI" id="CHEBI:18277"/>
        <dbReference type="ChEBI" id="CHEBI:58613"/>
        <dbReference type="EC" id="5.3.1.24"/>
    </reaction>
</comment>
<evidence type="ECO:0000256" key="8">
    <source>
        <dbReference type="ARBA" id="ARBA00023235"/>
    </source>
</evidence>
<keyword evidence="8 9" id="KW-0413">Isomerase</keyword>
<dbReference type="Proteomes" id="UP000481852">
    <property type="component" value="Unassembled WGS sequence"/>
</dbReference>
<comment type="caution">
    <text evidence="11">The sequence shown here is derived from an EMBL/GenBank/DDBJ whole genome shotgun (WGS) entry which is preliminary data.</text>
</comment>
<dbReference type="UniPathway" id="UPA00035">
    <property type="reaction ID" value="UER00042"/>
</dbReference>
<reference evidence="11 12" key="1">
    <citation type="submission" date="2019-08" db="EMBL/GenBank/DDBJ databases">
        <title>In-depth cultivation of the pig gut microbiome towards novel bacterial diversity and tailored functional studies.</title>
        <authorList>
            <person name="Wylensek D."/>
            <person name="Hitch T.C.A."/>
            <person name="Clavel T."/>
        </authorList>
    </citation>
    <scope>NUCLEOTIDE SEQUENCE [LARGE SCALE GENOMIC DNA]</scope>
    <source>
        <strain evidence="11 12">Oil+RF-744-WCA-WT-11</strain>
    </source>
</reference>
<keyword evidence="7 9" id="KW-0057">Aromatic amino acid biosynthesis</keyword>
<dbReference type="InterPro" id="IPR013785">
    <property type="entry name" value="Aldolase_TIM"/>
</dbReference>
<evidence type="ECO:0000256" key="1">
    <source>
        <dbReference type="ARBA" id="ARBA00001164"/>
    </source>
</evidence>
<dbReference type="AlphaFoldDB" id="A0A6L5X5J5"/>
<dbReference type="InterPro" id="IPR001240">
    <property type="entry name" value="PRAI_dom"/>
</dbReference>
<evidence type="ECO:0000256" key="3">
    <source>
        <dbReference type="ARBA" id="ARBA00012572"/>
    </source>
</evidence>
<name>A0A6L5X5J5_9FIRM</name>
<evidence type="ECO:0000256" key="5">
    <source>
        <dbReference type="ARBA" id="ARBA00022605"/>
    </source>
</evidence>
<dbReference type="Pfam" id="PF00697">
    <property type="entry name" value="PRAI"/>
    <property type="match status" value="1"/>
</dbReference>
<dbReference type="SUPFAM" id="SSF51366">
    <property type="entry name" value="Ribulose-phoshate binding barrel"/>
    <property type="match status" value="1"/>
</dbReference>
<evidence type="ECO:0000256" key="4">
    <source>
        <dbReference type="ARBA" id="ARBA00022272"/>
    </source>
</evidence>
<dbReference type="InterPro" id="IPR044643">
    <property type="entry name" value="TrpF_fam"/>
</dbReference>
<feature type="domain" description="N-(5'phosphoribosyl) anthranilate isomerase (PRAI)" evidence="10">
    <location>
        <begin position="6"/>
        <end position="197"/>
    </location>
</feature>
<evidence type="ECO:0000259" key="10">
    <source>
        <dbReference type="Pfam" id="PF00697"/>
    </source>
</evidence>
<dbReference type="HAMAP" id="MF_00135">
    <property type="entry name" value="PRAI"/>
    <property type="match status" value="1"/>
</dbReference>
<dbReference type="PANTHER" id="PTHR42894:SF1">
    <property type="entry name" value="N-(5'-PHOSPHORIBOSYL)ANTHRANILATE ISOMERASE"/>
    <property type="match status" value="1"/>
</dbReference>
<dbReference type="RefSeq" id="WP_154524748.1">
    <property type="nucleotide sequence ID" value="NZ_VULZ01000005.1"/>
</dbReference>
<evidence type="ECO:0000256" key="2">
    <source>
        <dbReference type="ARBA" id="ARBA00004664"/>
    </source>
</evidence>
<dbReference type="EMBL" id="VULZ01000005">
    <property type="protein sequence ID" value="MSS14683.1"/>
    <property type="molecule type" value="Genomic_DNA"/>
</dbReference>
<dbReference type="GO" id="GO:0000162">
    <property type="term" value="P:L-tryptophan biosynthetic process"/>
    <property type="evidence" value="ECO:0007669"/>
    <property type="project" value="UniProtKB-UniRule"/>
</dbReference>
<evidence type="ECO:0000256" key="9">
    <source>
        <dbReference type="HAMAP-Rule" id="MF_00135"/>
    </source>
</evidence>
<comment type="similarity">
    <text evidence="9">Belongs to the TrpF family.</text>
</comment>
<keyword evidence="5 9" id="KW-0028">Amino-acid biosynthesis</keyword>
<dbReference type="CDD" id="cd00405">
    <property type="entry name" value="PRAI"/>
    <property type="match status" value="1"/>
</dbReference>
<accession>A0A6L5X5J5</accession>
<proteinExistence type="inferred from homology"/>
<gene>
    <name evidence="9" type="primary">trpF</name>
    <name evidence="11" type="ORF">FYJ35_06445</name>
</gene>
<evidence type="ECO:0000313" key="12">
    <source>
        <dbReference type="Proteomes" id="UP000481852"/>
    </source>
</evidence>
<dbReference type="InterPro" id="IPR011060">
    <property type="entry name" value="RibuloseP-bd_barrel"/>
</dbReference>
<evidence type="ECO:0000313" key="11">
    <source>
        <dbReference type="EMBL" id="MSS14683.1"/>
    </source>
</evidence>
<keyword evidence="12" id="KW-1185">Reference proteome</keyword>
<dbReference type="PANTHER" id="PTHR42894">
    <property type="entry name" value="N-(5'-PHOSPHORIBOSYL)ANTHRANILATE ISOMERASE"/>
    <property type="match status" value="1"/>
</dbReference>
<sequence>MSVTKIKICGLRSEEDIRIVNRFQPDYAGFICCSRFRRYVPSDTLEKLSKLLHPGIRKVGVFVDQPVEQIAQIARRQQLDIVQLHGCEDERYISELRQLIPSEIRIMKAFQIHSAKDICQAEASTADDVLLDGGQGSGQTFDWRKIESMNRPFFLAGGLNPENVEEAVRLLHPYAVDVSSGVETDGHKDEEKVRQLISRVREMDV</sequence>
<organism evidence="11 12">
    <name type="scientific">Porcincola intestinalis</name>
    <dbReference type="NCBI Taxonomy" id="2606632"/>
    <lineage>
        <taxon>Bacteria</taxon>
        <taxon>Bacillati</taxon>
        <taxon>Bacillota</taxon>
        <taxon>Clostridia</taxon>
        <taxon>Lachnospirales</taxon>
        <taxon>Lachnospiraceae</taxon>
        <taxon>Porcincola</taxon>
    </lineage>
</organism>
<dbReference type="GO" id="GO:0004640">
    <property type="term" value="F:phosphoribosylanthranilate isomerase activity"/>
    <property type="evidence" value="ECO:0007669"/>
    <property type="project" value="UniProtKB-UniRule"/>
</dbReference>
<dbReference type="Gene3D" id="3.20.20.70">
    <property type="entry name" value="Aldolase class I"/>
    <property type="match status" value="1"/>
</dbReference>
<keyword evidence="6 9" id="KW-0822">Tryptophan biosynthesis</keyword>